<reference evidence="1 2" key="1">
    <citation type="journal article" date="2012" name="Science">
        <title>The Paleozoic origin of enzymatic lignin decomposition reconstructed from 31 fungal genomes.</title>
        <authorList>
            <person name="Floudas D."/>
            <person name="Binder M."/>
            <person name="Riley R."/>
            <person name="Barry K."/>
            <person name="Blanchette R.A."/>
            <person name="Henrissat B."/>
            <person name="Martinez A.T."/>
            <person name="Otillar R."/>
            <person name="Spatafora J.W."/>
            <person name="Yadav J.S."/>
            <person name="Aerts A."/>
            <person name="Benoit I."/>
            <person name="Boyd A."/>
            <person name="Carlson A."/>
            <person name="Copeland A."/>
            <person name="Coutinho P.M."/>
            <person name="de Vries R.P."/>
            <person name="Ferreira P."/>
            <person name="Findley K."/>
            <person name="Foster B."/>
            <person name="Gaskell J."/>
            <person name="Glotzer D."/>
            <person name="Gorecki P."/>
            <person name="Heitman J."/>
            <person name="Hesse C."/>
            <person name="Hori C."/>
            <person name="Igarashi K."/>
            <person name="Jurgens J.A."/>
            <person name="Kallen N."/>
            <person name="Kersten P."/>
            <person name="Kohler A."/>
            <person name="Kuees U."/>
            <person name="Kumar T.K.A."/>
            <person name="Kuo A."/>
            <person name="LaButti K."/>
            <person name="Larrondo L.F."/>
            <person name="Lindquist E."/>
            <person name="Ling A."/>
            <person name="Lombard V."/>
            <person name="Lucas S."/>
            <person name="Lundell T."/>
            <person name="Martin R."/>
            <person name="McLaughlin D.J."/>
            <person name="Morgenstern I."/>
            <person name="Morin E."/>
            <person name="Murat C."/>
            <person name="Nagy L.G."/>
            <person name="Nolan M."/>
            <person name="Ohm R.A."/>
            <person name="Patyshakuliyeva A."/>
            <person name="Rokas A."/>
            <person name="Ruiz-Duenas F.J."/>
            <person name="Sabat G."/>
            <person name="Salamov A."/>
            <person name="Samejima M."/>
            <person name="Schmutz J."/>
            <person name="Slot J.C."/>
            <person name="St John F."/>
            <person name="Stenlid J."/>
            <person name="Sun H."/>
            <person name="Sun S."/>
            <person name="Syed K."/>
            <person name="Tsang A."/>
            <person name="Wiebenga A."/>
            <person name="Young D."/>
            <person name="Pisabarro A."/>
            <person name="Eastwood D.C."/>
            <person name="Martin F."/>
            <person name="Cullen D."/>
            <person name="Grigoriev I.V."/>
            <person name="Hibbett D.S."/>
        </authorList>
    </citation>
    <scope>NUCLEOTIDE SEQUENCE [LARGE SCALE GENOMIC DNA]</scope>
    <source>
        <strain evidence="1 2">DJM-731 SS1</strain>
    </source>
</reference>
<accession>M5G2L8</accession>
<dbReference type="Proteomes" id="UP000030653">
    <property type="component" value="Unassembled WGS sequence"/>
</dbReference>
<dbReference type="HOGENOM" id="CLU_2687788_0_0_1"/>
<dbReference type="AlphaFoldDB" id="M5G2L8"/>
<evidence type="ECO:0000313" key="2">
    <source>
        <dbReference type="Proteomes" id="UP000030653"/>
    </source>
</evidence>
<dbReference type="STRING" id="1858805.M5G2L8"/>
<protein>
    <submittedName>
        <fullName evidence="1">Uncharacterized protein</fullName>
    </submittedName>
</protein>
<proteinExistence type="predicted"/>
<dbReference type="EMBL" id="JH795868">
    <property type="protein sequence ID" value="EJU00097.1"/>
    <property type="molecule type" value="Genomic_DNA"/>
</dbReference>
<sequence length="74" mass="8434">MALWQSLNQVLWNPARDVTALTQPLLDDFTPFQAYAHLTELSTEEFYPPTCTCLNLHCPHFVHTSEAAALYDPQ</sequence>
<dbReference type="RefSeq" id="XP_040626994.1">
    <property type="nucleotide sequence ID" value="XM_040768893.1"/>
</dbReference>
<name>M5G2L8_DACPD</name>
<organism evidence="1 2">
    <name type="scientific">Dacryopinax primogenitus (strain DJM 731)</name>
    <name type="common">Brown rot fungus</name>
    <dbReference type="NCBI Taxonomy" id="1858805"/>
    <lineage>
        <taxon>Eukaryota</taxon>
        <taxon>Fungi</taxon>
        <taxon>Dikarya</taxon>
        <taxon>Basidiomycota</taxon>
        <taxon>Agaricomycotina</taxon>
        <taxon>Dacrymycetes</taxon>
        <taxon>Dacrymycetales</taxon>
        <taxon>Dacrymycetaceae</taxon>
        <taxon>Dacryopinax</taxon>
    </lineage>
</organism>
<dbReference type="GeneID" id="63683955"/>
<evidence type="ECO:0000313" key="1">
    <source>
        <dbReference type="EMBL" id="EJU00097.1"/>
    </source>
</evidence>
<keyword evidence="2" id="KW-1185">Reference proteome</keyword>
<gene>
    <name evidence="1" type="ORF">DACRYDRAFT_109519</name>
</gene>